<feature type="compositionally biased region" description="Basic and acidic residues" evidence="1">
    <location>
        <begin position="32"/>
        <end position="51"/>
    </location>
</feature>
<reference evidence="2 3" key="1">
    <citation type="submission" date="2020-07" db="EMBL/GenBank/DDBJ databases">
        <title>Sequencing the genomes of 1000 actinobacteria strains.</title>
        <authorList>
            <person name="Klenk H.-P."/>
        </authorList>
    </citation>
    <scope>NUCLEOTIDE SEQUENCE [LARGE SCALE GENOMIC DNA]</scope>
    <source>
        <strain evidence="2 3">DSM 45927</strain>
    </source>
</reference>
<gene>
    <name evidence="2" type="ORF">HNR12_005467</name>
</gene>
<dbReference type="AlphaFoldDB" id="A0A853BW34"/>
<evidence type="ECO:0000313" key="3">
    <source>
        <dbReference type="Proteomes" id="UP000575985"/>
    </source>
</evidence>
<evidence type="ECO:0000313" key="2">
    <source>
        <dbReference type="EMBL" id="NYI99190.1"/>
    </source>
</evidence>
<comment type="caution">
    <text evidence="2">The sequence shown here is derived from an EMBL/GenBank/DDBJ whole genome shotgun (WGS) entry which is preliminary data.</text>
</comment>
<feature type="region of interest" description="Disordered" evidence="1">
    <location>
        <begin position="26"/>
        <end position="51"/>
    </location>
</feature>
<keyword evidence="3" id="KW-1185">Reference proteome</keyword>
<organism evidence="2 3">
    <name type="scientific">Streptomonospora nanhaiensis</name>
    <dbReference type="NCBI Taxonomy" id="1323731"/>
    <lineage>
        <taxon>Bacteria</taxon>
        <taxon>Bacillati</taxon>
        <taxon>Actinomycetota</taxon>
        <taxon>Actinomycetes</taxon>
        <taxon>Streptosporangiales</taxon>
        <taxon>Nocardiopsidaceae</taxon>
        <taxon>Streptomonospora</taxon>
    </lineage>
</organism>
<evidence type="ECO:0000256" key="1">
    <source>
        <dbReference type="SAM" id="MobiDB-lite"/>
    </source>
</evidence>
<proteinExistence type="predicted"/>
<name>A0A853BW34_9ACTN</name>
<dbReference type="EMBL" id="JACCFO010000001">
    <property type="protein sequence ID" value="NYI99190.1"/>
    <property type="molecule type" value="Genomic_DNA"/>
</dbReference>
<dbReference type="RefSeq" id="WP_179770214.1">
    <property type="nucleotide sequence ID" value="NZ_JACCFO010000001.1"/>
</dbReference>
<accession>A0A853BW34</accession>
<dbReference type="Proteomes" id="UP000575985">
    <property type="component" value="Unassembled WGS sequence"/>
</dbReference>
<sequence length="51" mass="5889">MRTPYEFQRGGDHMLVLDCAARGPLPPLPGPRETDPVRWRHLVPTERPRGR</sequence>
<protein>
    <submittedName>
        <fullName evidence="2">Uncharacterized protein</fullName>
    </submittedName>
</protein>